<accession>A0A1R3VVT3</accession>
<evidence type="ECO:0000256" key="2">
    <source>
        <dbReference type="ARBA" id="ARBA00022729"/>
    </source>
</evidence>
<dbReference type="CDD" id="cd00342">
    <property type="entry name" value="gram_neg_porins"/>
    <property type="match status" value="1"/>
</dbReference>
<dbReference type="EMBL" id="FTPK01000002">
    <property type="protein sequence ID" value="SIT69102.1"/>
    <property type="molecule type" value="Genomic_DNA"/>
</dbReference>
<keyword evidence="3" id="KW-0472">Membrane</keyword>
<dbReference type="InterPro" id="IPR033900">
    <property type="entry name" value="Gram_neg_porin_domain"/>
</dbReference>
<reference evidence="6 7" key="1">
    <citation type="submission" date="2017-01" db="EMBL/GenBank/DDBJ databases">
        <authorList>
            <person name="Mah S.A."/>
            <person name="Swanson W.J."/>
            <person name="Moy G.W."/>
            <person name="Vacquier V.D."/>
        </authorList>
    </citation>
    <scope>NUCLEOTIDE SEQUENCE [LARGE SCALE GENOMIC DNA]</scope>
    <source>
        <strain evidence="6 7">M9</strain>
    </source>
</reference>
<dbReference type="GO" id="GO:0009279">
    <property type="term" value="C:cell outer membrane"/>
    <property type="evidence" value="ECO:0007669"/>
    <property type="project" value="UniProtKB-SubCell"/>
</dbReference>
<dbReference type="SUPFAM" id="SSF56935">
    <property type="entry name" value="Porins"/>
    <property type="match status" value="1"/>
</dbReference>
<protein>
    <submittedName>
        <fullName evidence="6">Outer membrane protein (Porin)</fullName>
    </submittedName>
</protein>
<proteinExistence type="predicted"/>
<evidence type="ECO:0000256" key="1">
    <source>
        <dbReference type="ARBA" id="ARBA00004571"/>
    </source>
</evidence>
<dbReference type="GO" id="GO:0015288">
    <property type="term" value="F:porin activity"/>
    <property type="evidence" value="ECO:0007669"/>
    <property type="project" value="InterPro"/>
</dbReference>
<feature type="chain" id="PRO_5012684112" evidence="4">
    <location>
        <begin position="24"/>
        <end position="326"/>
    </location>
</feature>
<name>A0A1R3VVT3_9GAMM</name>
<dbReference type="InterPro" id="IPR001702">
    <property type="entry name" value="Porin_Gram-ve"/>
</dbReference>
<evidence type="ECO:0000256" key="3">
    <source>
        <dbReference type="ARBA" id="ARBA00023136"/>
    </source>
</evidence>
<dbReference type="OrthoDB" id="625456at2"/>
<dbReference type="GO" id="GO:0034220">
    <property type="term" value="P:monoatomic ion transmembrane transport"/>
    <property type="evidence" value="ECO:0007669"/>
    <property type="project" value="InterPro"/>
</dbReference>
<dbReference type="InterPro" id="IPR023614">
    <property type="entry name" value="Porin_dom_sf"/>
</dbReference>
<sequence>MLKKTALVTAVSAAMVLPAQVMAQEVTFDFYGSARFQVESVSPDGADSYTGTRDAYSRIGFNAEYAPAENFAIVGQLELPLDLANRKVQDPANGQSEDVRIAMVGVTGDFGGLYYGRQWLPYYNAIAFPVDMFSSFYSGFATWASFRVDNTLSYYSPSFNGFSFAGSWSENGGPGNDDQITLTASYSFNDTTLSLGAAENGFSTKGRDYGVSVMHSIGDWYIGAKYEMRDNNDASDGDKAANLFVSYNLGQHTFKGMIAKVDNYGGDIYHLGYDFQVRSDLTLFVDYYSEDEGAAIAKEARLEPFADFTNNVAGGSAFAVGARFDF</sequence>
<feature type="domain" description="Porin" evidence="5">
    <location>
        <begin position="10"/>
        <end position="291"/>
    </location>
</feature>
<keyword evidence="7" id="KW-1185">Reference proteome</keyword>
<dbReference type="Gene3D" id="2.40.160.10">
    <property type="entry name" value="Porin"/>
    <property type="match status" value="1"/>
</dbReference>
<organism evidence="6 7">
    <name type="scientific">Ectothiorhodosinus mongolicus</name>
    <dbReference type="NCBI Taxonomy" id="233100"/>
    <lineage>
        <taxon>Bacteria</taxon>
        <taxon>Pseudomonadati</taxon>
        <taxon>Pseudomonadota</taxon>
        <taxon>Gammaproteobacteria</taxon>
        <taxon>Chromatiales</taxon>
        <taxon>Ectothiorhodospiraceae</taxon>
        <taxon>Ectothiorhodosinus</taxon>
    </lineage>
</organism>
<evidence type="ECO:0000259" key="5">
    <source>
        <dbReference type="Pfam" id="PF13609"/>
    </source>
</evidence>
<evidence type="ECO:0000313" key="7">
    <source>
        <dbReference type="Proteomes" id="UP000223759"/>
    </source>
</evidence>
<dbReference type="Proteomes" id="UP000223759">
    <property type="component" value="Unassembled WGS sequence"/>
</dbReference>
<dbReference type="InterPro" id="IPR050298">
    <property type="entry name" value="Gram-neg_bact_OMP"/>
</dbReference>
<dbReference type="PANTHER" id="PTHR34501">
    <property type="entry name" value="PROTEIN YDDL-RELATED"/>
    <property type="match status" value="1"/>
</dbReference>
<dbReference type="AlphaFoldDB" id="A0A1R3VVT3"/>
<keyword evidence="2 4" id="KW-0732">Signal</keyword>
<dbReference type="Pfam" id="PF13609">
    <property type="entry name" value="Porin_4"/>
    <property type="match status" value="1"/>
</dbReference>
<dbReference type="PANTHER" id="PTHR34501:SF2">
    <property type="entry name" value="OUTER MEMBRANE PORIN F-RELATED"/>
    <property type="match status" value="1"/>
</dbReference>
<dbReference type="RefSeq" id="WP_076755426.1">
    <property type="nucleotide sequence ID" value="NZ_CP023018.1"/>
</dbReference>
<evidence type="ECO:0000256" key="4">
    <source>
        <dbReference type="SAM" id="SignalP"/>
    </source>
</evidence>
<gene>
    <name evidence="6" type="ORF">SAMN05216526_1005</name>
</gene>
<comment type="subcellular location">
    <subcellularLocation>
        <location evidence="1">Cell outer membrane</location>
        <topology evidence="1">Multi-pass membrane protein</topology>
    </subcellularLocation>
</comment>
<feature type="signal peptide" evidence="4">
    <location>
        <begin position="1"/>
        <end position="23"/>
    </location>
</feature>
<evidence type="ECO:0000313" key="6">
    <source>
        <dbReference type="EMBL" id="SIT69102.1"/>
    </source>
</evidence>
<dbReference type="STRING" id="233100.SAMN05216526_1005"/>
<dbReference type="PRINTS" id="PR00182">
    <property type="entry name" value="ECOLNEIPORIN"/>
</dbReference>